<dbReference type="NCBIfam" id="TIGR00029">
    <property type="entry name" value="S20"/>
    <property type="match status" value="1"/>
</dbReference>
<keyword evidence="3 8" id="KW-0699">rRNA-binding</keyword>
<evidence type="ECO:0000256" key="3">
    <source>
        <dbReference type="ARBA" id="ARBA00022730"/>
    </source>
</evidence>
<keyword evidence="5 8" id="KW-0689">Ribosomal protein</keyword>
<dbReference type="Proteomes" id="UP000198697">
    <property type="component" value="Unassembled WGS sequence"/>
</dbReference>
<evidence type="ECO:0000256" key="4">
    <source>
        <dbReference type="ARBA" id="ARBA00022884"/>
    </source>
</evidence>
<protein>
    <recommendedName>
        <fullName evidence="7 8">Small ribosomal subunit protein bS20</fullName>
    </recommendedName>
</protein>
<dbReference type="GO" id="GO:0015935">
    <property type="term" value="C:small ribosomal subunit"/>
    <property type="evidence" value="ECO:0007669"/>
    <property type="project" value="TreeGrafter"/>
</dbReference>
<dbReference type="GO" id="GO:0003735">
    <property type="term" value="F:structural constituent of ribosome"/>
    <property type="evidence" value="ECO:0007669"/>
    <property type="project" value="InterPro"/>
</dbReference>
<dbReference type="GO" id="GO:0005829">
    <property type="term" value="C:cytosol"/>
    <property type="evidence" value="ECO:0007669"/>
    <property type="project" value="TreeGrafter"/>
</dbReference>
<dbReference type="STRING" id="82805.SAMN04487998_0678"/>
<dbReference type="RefSeq" id="WP_092768225.1">
    <property type="nucleotide sequence ID" value="NZ_FOHS01000001.1"/>
</dbReference>
<dbReference type="Pfam" id="PF01649">
    <property type="entry name" value="Ribosomal_S20p"/>
    <property type="match status" value="1"/>
</dbReference>
<dbReference type="Gene3D" id="1.20.58.110">
    <property type="entry name" value="Ribosomal protein S20"/>
    <property type="match status" value="1"/>
</dbReference>
<dbReference type="EMBL" id="FOHS01000001">
    <property type="protein sequence ID" value="SES92167.1"/>
    <property type="molecule type" value="Genomic_DNA"/>
</dbReference>
<evidence type="ECO:0000313" key="9">
    <source>
        <dbReference type="EMBL" id="SES92167.1"/>
    </source>
</evidence>
<dbReference type="OrthoDB" id="9808392at2"/>
<dbReference type="HAMAP" id="MF_00500">
    <property type="entry name" value="Ribosomal_bS20"/>
    <property type="match status" value="1"/>
</dbReference>
<evidence type="ECO:0000313" key="10">
    <source>
        <dbReference type="Proteomes" id="UP000198697"/>
    </source>
</evidence>
<name>A0A1I0ADE5_9BACT</name>
<reference evidence="10" key="1">
    <citation type="submission" date="2016-10" db="EMBL/GenBank/DDBJ databases">
        <authorList>
            <person name="Varghese N."/>
            <person name="Submissions S."/>
        </authorList>
    </citation>
    <scope>NUCLEOTIDE SEQUENCE [LARGE SCALE GENOMIC DNA]</scope>
    <source>
        <strain evidence="10">DSM 15310</strain>
    </source>
</reference>
<dbReference type="InterPro" id="IPR002583">
    <property type="entry name" value="Ribosomal_bS20"/>
</dbReference>
<accession>A0A1I0ADE5</accession>
<keyword evidence="4 8" id="KW-0694">RNA-binding</keyword>
<sequence length="85" mass="9563">MANHKSALKRIRSNEAKRVLNRYQAKSTRTAIKKLRATTEASAAQEQFKKVVSMLDRLAKKNIIHKNKAANNKSKLAKFVKSLAA</sequence>
<evidence type="ECO:0000256" key="8">
    <source>
        <dbReference type="HAMAP-Rule" id="MF_00500"/>
    </source>
</evidence>
<dbReference type="PANTHER" id="PTHR33398">
    <property type="entry name" value="30S RIBOSOMAL PROTEIN S20"/>
    <property type="match status" value="1"/>
</dbReference>
<comment type="function">
    <text evidence="1 8">Binds directly to 16S ribosomal RNA.</text>
</comment>
<gene>
    <name evidence="8" type="primary">rpsT</name>
    <name evidence="9" type="ORF">SAMN04487998_0678</name>
</gene>
<dbReference type="AlphaFoldDB" id="A0A1I0ADE5"/>
<proteinExistence type="inferred from homology"/>
<evidence type="ECO:0000256" key="7">
    <source>
        <dbReference type="ARBA" id="ARBA00035136"/>
    </source>
</evidence>
<dbReference type="GO" id="GO:0006412">
    <property type="term" value="P:translation"/>
    <property type="evidence" value="ECO:0007669"/>
    <property type="project" value="UniProtKB-UniRule"/>
</dbReference>
<evidence type="ECO:0000256" key="5">
    <source>
        <dbReference type="ARBA" id="ARBA00022980"/>
    </source>
</evidence>
<keyword evidence="10" id="KW-1185">Reference proteome</keyword>
<evidence type="ECO:0000256" key="6">
    <source>
        <dbReference type="ARBA" id="ARBA00023274"/>
    </source>
</evidence>
<organism evidence="9 10">
    <name type="scientific">Hymenobacter actinosclerus</name>
    <dbReference type="NCBI Taxonomy" id="82805"/>
    <lineage>
        <taxon>Bacteria</taxon>
        <taxon>Pseudomonadati</taxon>
        <taxon>Bacteroidota</taxon>
        <taxon>Cytophagia</taxon>
        <taxon>Cytophagales</taxon>
        <taxon>Hymenobacteraceae</taxon>
        <taxon>Hymenobacter</taxon>
    </lineage>
</organism>
<evidence type="ECO:0000256" key="1">
    <source>
        <dbReference type="ARBA" id="ARBA00003134"/>
    </source>
</evidence>
<evidence type="ECO:0000256" key="2">
    <source>
        <dbReference type="ARBA" id="ARBA00007634"/>
    </source>
</evidence>
<dbReference type="PANTHER" id="PTHR33398:SF1">
    <property type="entry name" value="SMALL RIBOSOMAL SUBUNIT PROTEIN BS20C"/>
    <property type="match status" value="1"/>
</dbReference>
<dbReference type="GO" id="GO:0070181">
    <property type="term" value="F:small ribosomal subunit rRNA binding"/>
    <property type="evidence" value="ECO:0007669"/>
    <property type="project" value="TreeGrafter"/>
</dbReference>
<dbReference type="InterPro" id="IPR036510">
    <property type="entry name" value="Ribosomal_bS20_sf"/>
</dbReference>
<keyword evidence="6 8" id="KW-0687">Ribonucleoprotein</keyword>
<comment type="similarity">
    <text evidence="2 8">Belongs to the bacterial ribosomal protein bS20 family.</text>
</comment>
<dbReference type="SUPFAM" id="SSF46992">
    <property type="entry name" value="Ribosomal protein S20"/>
    <property type="match status" value="1"/>
</dbReference>